<dbReference type="PROSITE" id="PS00018">
    <property type="entry name" value="EF_HAND_1"/>
    <property type="match status" value="2"/>
</dbReference>
<dbReference type="GO" id="GO:0005509">
    <property type="term" value="F:calcium ion binding"/>
    <property type="evidence" value="ECO:0007669"/>
    <property type="project" value="InterPro"/>
</dbReference>
<dbReference type="KEGG" id="eiv:EIN_112840"/>
<gene>
    <name evidence="3" type="ORF">EIN_112840</name>
</gene>
<dbReference type="Gene3D" id="1.10.238.10">
    <property type="entry name" value="EF-hand"/>
    <property type="match status" value="1"/>
</dbReference>
<dbReference type="SMART" id="SM00054">
    <property type="entry name" value="EFh"/>
    <property type="match status" value="2"/>
</dbReference>
<keyword evidence="1" id="KW-0106">Calcium</keyword>
<feature type="domain" description="EF-hand" evidence="2">
    <location>
        <begin position="143"/>
        <end position="175"/>
    </location>
</feature>
<dbReference type="Pfam" id="PF13499">
    <property type="entry name" value="EF-hand_7"/>
    <property type="match status" value="1"/>
</dbReference>
<sequence>MGDKTFKMIYERLKKSDGSLDVKSFVETSVKLIEQIEHGKSEEYKFSSKDFPESNNEKTTIMVEKLAFISGGLESSNTLTKNYANILVNFLEKLYNPNERQKMRHINKFMFECIDSNHDGVLSKDEFKKFIQFTNKEIFNKEENEQKISELFDKTDINNDGMISFEEFQILLKTI</sequence>
<dbReference type="AlphaFoldDB" id="A0A0A1TXV7"/>
<dbReference type="GeneID" id="14885233"/>
<feature type="domain" description="EF-hand" evidence="2">
    <location>
        <begin position="102"/>
        <end position="137"/>
    </location>
</feature>
<dbReference type="SUPFAM" id="SSF47473">
    <property type="entry name" value="EF-hand"/>
    <property type="match status" value="1"/>
</dbReference>
<evidence type="ECO:0000313" key="3">
    <source>
        <dbReference type="EMBL" id="ELP86250.1"/>
    </source>
</evidence>
<organism evidence="3 4">
    <name type="scientific">Entamoeba invadens IP1</name>
    <dbReference type="NCBI Taxonomy" id="370355"/>
    <lineage>
        <taxon>Eukaryota</taxon>
        <taxon>Amoebozoa</taxon>
        <taxon>Evosea</taxon>
        <taxon>Archamoebae</taxon>
        <taxon>Mastigamoebida</taxon>
        <taxon>Entamoebidae</taxon>
        <taxon>Entamoeba</taxon>
    </lineage>
</organism>
<dbReference type="InterPro" id="IPR011992">
    <property type="entry name" value="EF-hand-dom_pair"/>
</dbReference>
<evidence type="ECO:0000256" key="1">
    <source>
        <dbReference type="ARBA" id="ARBA00022837"/>
    </source>
</evidence>
<name>A0A0A1TXV7_ENTIV</name>
<dbReference type="InterPro" id="IPR018247">
    <property type="entry name" value="EF_Hand_1_Ca_BS"/>
</dbReference>
<dbReference type="EMBL" id="KB207005">
    <property type="protein sequence ID" value="ELP86250.1"/>
    <property type="molecule type" value="Genomic_DNA"/>
</dbReference>
<protein>
    <recommendedName>
        <fullName evidence="2">EF-hand domain-containing protein</fullName>
    </recommendedName>
</protein>
<dbReference type="PROSITE" id="PS50222">
    <property type="entry name" value="EF_HAND_2"/>
    <property type="match status" value="2"/>
</dbReference>
<accession>A0A0A1TXV7</accession>
<proteinExistence type="predicted"/>
<dbReference type="OrthoDB" id="343296at2759"/>
<evidence type="ECO:0000313" key="4">
    <source>
        <dbReference type="Proteomes" id="UP000014680"/>
    </source>
</evidence>
<evidence type="ECO:0000259" key="2">
    <source>
        <dbReference type="PROSITE" id="PS50222"/>
    </source>
</evidence>
<dbReference type="VEuPathDB" id="AmoebaDB:EIN_112840"/>
<keyword evidence="4" id="KW-1185">Reference proteome</keyword>
<dbReference type="CDD" id="cd00051">
    <property type="entry name" value="EFh"/>
    <property type="match status" value="1"/>
</dbReference>
<dbReference type="RefSeq" id="XP_004185596.1">
    <property type="nucleotide sequence ID" value="XM_004185548.1"/>
</dbReference>
<dbReference type="Proteomes" id="UP000014680">
    <property type="component" value="Unassembled WGS sequence"/>
</dbReference>
<dbReference type="InterPro" id="IPR002048">
    <property type="entry name" value="EF_hand_dom"/>
</dbReference>
<reference evidence="3 4" key="1">
    <citation type="submission" date="2012-10" db="EMBL/GenBank/DDBJ databases">
        <authorList>
            <person name="Zafar N."/>
            <person name="Inman J."/>
            <person name="Hall N."/>
            <person name="Lorenzi H."/>
            <person name="Caler E."/>
        </authorList>
    </citation>
    <scope>NUCLEOTIDE SEQUENCE [LARGE SCALE GENOMIC DNA]</scope>
    <source>
        <strain evidence="3 4">IP1</strain>
    </source>
</reference>